<keyword evidence="1 3" id="KW-0853">WD repeat</keyword>
<feature type="compositionally biased region" description="Low complexity" evidence="5">
    <location>
        <begin position="840"/>
        <end position="855"/>
    </location>
</feature>
<dbReference type="CDD" id="cd00200">
    <property type="entry name" value="WD40"/>
    <property type="match status" value="1"/>
</dbReference>
<dbReference type="SMART" id="SM00320">
    <property type="entry name" value="WD40"/>
    <property type="match status" value="6"/>
</dbReference>
<feature type="compositionally biased region" description="Low complexity" evidence="5">
    <location>
        <begin position="765"/>
        <end position="802"/>
    </location>
</feature>
<feature type="repeat" description="WD" evidence="3">
    <location>
        <begin position="518"/>
        <end position="543"/>
    </location>
</feature>
<dbReference type="InterPro" id="IPR001680">
    <property type="entry name" value="WD40_rpt"/>
</dbReference>
<gene>
    <name evidence="6" type="ORF">CYY_008407</name>
</gene>
<dbReference type="SUPFAM" id="SSF50998">
    <property type="entry name" value="Quinoprotein alcohol dehydrogenase-like"/>
    <property type="match status" value="1"/>
</dbReference>
<evidence type="ECO:0000313" key="7">
    <source>
        <dbReference type="Proteomes" id="UP000695562"/>
    </source>
</evidence>
<dbReference type="Pfam" id="PF00400">
    <property type="entry name" value="WD40"/>
    <property type="match status" value="2"/>
</dbReference>
<organism evidence="6 7">
    <name type="scientific">Polysphondylium violaceum</name>
    <dbReference type="NCBI Taxonomy" id="133409"/>
    <lineage>
        <taxon>Eukaryota</taxon>
        <taxon>Amoebozoa</taxon>
        <taxon>Evosea</taxon>
        <taxon>Eumycetozoa</taxon>
        <taxon>Dictyostelia</taxon>
        <taxon>Dictyosteliales</taxon>
        <taxon>Dictyosteliaceae</taxon>
        <taxon>Polysphondylium</taxon>
    </lineage>
</organism>
<dbReference type="Proteomes" id="UP000695562">
    <property type="component" value="Unassembled WGS sequence"/>
</dbReference>
<evidence type="ECO:0008006" key="8">
    <source>
        <dbReference type="Google" id="ProtNLM"/>
    </source>
</evidence>
<dbReference type="InterPro" id="IPR011047">
    <property type="entry name" value="Quinoprotein_ADH-like_sf"/>
</dbReference>
<dbReference type="InterPro" id="IPR015943">
    <property type="entry name" value="WD40/YVTN_repeat-like_dom_sf"/>
</dbReference>
<protein>
    <recommendedName>
        <fullName evidence="8">WD40 repeat-containing protein</fullName>
    </recommendedName>
</protein>
<accession>A0A8J4UWY9</accession>
<dbReference type="PANTHER" id="PTHR19848:SF8">
    <property type="entry name" value="F-BOX AND WD REPEAT DOMAIN CONTAINING 7"/>
    <property type="match status" value="1"/>
</dbReference>
<keyword evidence="7" id="KW-1185">Reference proteome</keyword>
<dbReference type="Gene3D" id="2.130.10.10">
    <property type="entry name" value="YVTN repeat-like/Quinoprotein amine dehydrogenase"/>
    <property type="match status" value="2"/>
</dbReference>
<feature type="region of interest" description="Disordered" evidence="5">
    <location>
        <begin position="362"/>
        <end position="443"/>
    </location>
</feature>
<feature type="coiled-coil region" evidence="4">
    <location>
        <begin position="91"/>
        <end position="221"/>
    </location>
</feature>
<feature type="coiled-coil region" evidence="4">
    <location>
        <begin position="275"/>
        <end position="357"/>
    </location>
</feature>
<feature type="compositionally biased region" description="Low complexity" evidence="5">
    <location>
        <begin position="411"/>
        <end position="429"/>
    </location>
</feature>
<evidence type="ECO:0000313" key="6">
    <source>
        <dbReference type="EMBL" id="KAF2070275.1"/>
    </source>
</evidence>
<keyword evidence="4" id="KW-0175">Coiled coil</keyword>
<evidence type="ECO:0000256" key="1">
    <source>
        <dbReference type="ARBA" id="ARBA00022574"/>
    </source>
</evidence>
<comment type="caution">
    <text evidence="6">The sequence shown here is derived from an EMBL/GenBank/DDBJ whole genome shotgun (WGS) entry which is preliminary data.</text>
</comment>
<proteinExistence type="predicted"/>
<dbReference type="EMBL" id="AJWJ01000515">
    <property type="protein sequence ID" value="KAF2070275.1"/>
    <property type="molecule type" value="Genomic_DNA"/>
</dbReference>
<dbReference type="AlphaFoldDB" id="A0A8J4UWY9"/>
<dbReference type="PROSITE" id="PS50082">
    <property type="entry name" value="WD_REPEATS_2"/>
    <property type="match status" value="2"/>
</dbReference>
<reference evidence="6" key="1">
    <citation type="submission" date="2020-01" db="EMBL/GenBank/DDBJ databases">
        <title>Development of genomics and gene disruption for Polysphondylium violaceum indicates a role for the polyketide synthase stlB in stalk morphogenesis.</title>
        <authorList>
            <person name="Narita B."/>
            <person name="Kawabe Y."/>
            <person name="Kin K."/>
            <person name="Saito T."/>
            <person name="Gibbs R."/>
            <person name="Kuspa A."/>
            <person name="Muzny D."/>
            <person name="Queller D."/>
            <person name="Richards S."/>
            <person name="Strassman J."/>
            <person name="Sucgang R."/>
            <person name="Worley K."/>
            <person name="Schaap P."/>
        </authorList>
    </citation>
    <scope>NUCLEOTIDE SEQUENCE</scope>
    <source>
        <strain evidence="6">QSvi11</strain>
    </source>
</reference>
<dbReference type="PANTHER" id="PTHR19848">
    <property type="entry name" value="WD40 REPEAT PROTEIN"/>
    <property type="match status" value="1"/>
</dbReference>
<keyword evidence="2" id="KW-0677">Repeat</keyword>
<dbReference type="OrthoDB" id="20510at2759"/>
<feature type="compositionally biased region" description="Polar residues" evidence="5">
    <location>
        <begin position="369"/>
        <end position="383"/>
    </location>
</feature>
<sequence>MAELSTAGFNLKNECLKSLGSSMPPSLKESSLLYKELSCSLDSAINSEMDAEQEDLAAAIHKYDINFSHFEEDDDELDSHHHHESDHEEFVEEEENDEDEFNQQHLSIEQELEQNRASLRNAKQTIASLIDQISDYQTLVEEEKQRDKEEFQFQMDILTEEIENLKKDKNEMARTNIKNLETLMKEIELIEETNTNLQNTLEREKSEHKQSIEALIKLKQELLTKTEDCLKFSSSLPKREKIHSQVLLEFLTENGVISNIKMINQKEHSNENSTINNDEEKNNLMKKLIEEKENHQKTEKLLIEEKEKYESSKTSVDELVKNLKKLIKDHTNLLKDLEQERNINQKKSEEISSLRLQISKPNGAEPIKRTSSSFALKRTQTIGQLPPIKSKLTSSTNSNSNKSNNNEEEANSGNNELQQSSSSTSSNSSENGKRTLRRSGALMDLSKTITPARDAMINWLSADPAPAPIQCMVEVGKQVWVGCGDGSIRIIDKETNTVITTRQAHNPNGIYIMIVVGGKYVWTSSRDSKIRVWSAKTGKLIKELEGHSSHVTALLLVGNSVWSISADMSIRVWSIGSYKCIKKINTKNYLVSMARYGNQIWIGTESSIIRWDANTFEPIDILQGHKKMVHCLIQVNQYMWSCSSDSMICIWDPINGKCLKQIKDHSSRVFYLLQVKNHVWSCAWDKTIKIHDVNTFDLVNEIEPLHRDALSCLIAIRPTPESPLQIWSGSWDHTLIIWKSSEPSPPPSPSTDSGNTSNIAVNQPSGGVLNSSSGSSHSNGGLNSSSGSGGTILSSSSGGLFSTKKKTTKPNTGKDTTKRGSVRLGSLFFGSVKSNHHHNSNNTTSTTNNLSSSSSEIPLDPS</sequence>
<name>A0A8J4UWY9_9MYCE</name>
<evidence type="ECO:0000256" key="3">
    <source>
        <dbReference type="PROSITE-ProRule" id="PRU00221"/>
    </source>
</evidence>
<feature type="compositionally biased region" description="Low complexity" evidence="5">
    <location>
        <begin position="394"/>
        <end position="404"/>
    </location>
</feature>
<feature type="compositionally biased region" description="Polar residues" evidence="5">
    <location>
        <begin position="751"/>
        <end position="764"/>
    </location>
</feature>
<evidence type="ECO:0000256" key="4">
    <source>
        <dbReference type="SAM" id="Coils"/>
    </source>
</evidence>
<feature type="region of interest" description="Disordered" evidence="5">
    <location>
        <begin position="738"/>
        <end position="862"/>
    </location>
</feature>
<feature type="repeat" description="WD" evidence="3">
    <location>
        <begin position="544"/>
        <end position="583"/>
    </location>
</feature>
<evidence type="ECO:0000256" key="2">
    <source>
        <dbReference type="ARBA" id="ARBA00022737"/>
    </source>
</evidence>
<evidence type="ECO:0000256" key="5">
    <source>
        <dbReference type="SAM" id="MobiDB-lite"/>
    </source>
</evidence>